<keyword evidence="1" id="KW-0812">Transmembrane</keyword>
<dbReference type="EMBL" id="FOAW01000015">
    <property type="protein sequence ID" value="SEL81753.1"/>
    <property type="molecule type" value="Genomic_DNA"/>
</dbReference>
<dbReference type="RefSeq" id="WP_083576580.1">
    <property type="nucleotide sequence ID" value="NZ_FOAW01000015.1"/>
</dbReference>
<name>A0A1H7TAK0_9NOCA</name>
<feature type="transmembrane region" description="Helical" evidence="1">
    <location>
        <begin position="45"/>
        <end position="64"/>
    </location>
</feature>
<feature type="transmembrane region" description="Helical" evidence="1">
    <location>
        <begin position="21"/>
        <end position="39"/>
    </location>
</feature>
<evidence type="ECO:0008006" key="4">
    <source>
        <dbReference type="Google" id="ProtNLM"/>
    </source>
</evidence>
<evidence type="ECO:0000313" key="2">
    <source>
        <dbReference type="EMBL" id="SEL81753.1"/>
    </source>
</evidence>
<evidence type="ECO:0000256" key="1">
    <source>
        <dbReference type="SAM" id="Phobius"/>
    </source>
</evidence>
<keyword evidence="1" id="KW-1133">Transmembrane helix</keyword>
<accession>A0A1H7TAK0</accession>
<dbReference type="OrthoDB" id="4465106at2"/>
<keyword evidence="3" id="KW-1185">Reference proteome</keyword>
<gene>
    <name evidence="2" type="ORF">SAMN05444583_11560</name>
</gene>
<dbReference type="AlphaFoldDB" id="A0A1H7TAK0"/>
<keyword evidence="1" id="KW-0472">Membrane</keyword>
<protein>
    <recommendedName>
        <fullName evidence="4">Signal transduction histidine kinase</fullName>
    </recommendedName>
</protein>
<feature type="transmembrane region" description="Helical" evidence="1">
    <location>
        <begin position="124"/>
        <end position="142"/>
    </location>
</feature>
<organism evidence="2 3">
    <name type="scientific">Rhodococcus maanshanensis</name>
    <dbReference type="NCBI Taxonomy" id="183556"/>
    <lineage>
        <taxon>Bacteria</taxon>
        <taxon>Bacillati</taxon>
        <taxon>Actinomycetota</taxon>
        <taxon>Actinomycetes</taxon>
        <taxon>Mycobacteriales</taxon>
        <taxon>Nocardiaceae</taxon>
        <taxon>Rhodococcus</taxon>
    </lineage>
</organism>
<dbReference type="Proteomes" id="UP000198677">
    <property type="component" value="Unassembled WGS sequence"/>
</dbReference>
<proteinExistence type="predicted"/>
<reference evidence="3" key="1">
    <citation type="submission" date="2016-10" db="EMBL/GenBank/DDBJ databases">
        <authorList>
            <person name="Varghese N."/>
            <person name="Submissions S."/>
        </authorList>
    </citation>
    <scope>NUCLEOTIDE SEQUENCE [LARGE SCALE GENOMIC DNA]</scope>
    <source>
        <strain evidence="3">DSM 44675</strain>
    </source>
</reference>
<evidence type="ECO:0000313" key="3">
    <source>
        <dbReference type="Proteomes" id="UP000198677"/>
    </source>
</evidence>
<sequence length="346" mass="36032">MTDAGGTRDVRELLGLHTRGAKALVAAYVLTFLLVSLSSSPGPGAVWAELAAWLVVSAGAITLVRIAGDPLPFRPAVVLALAGPIALNLVLSVVPVPVDGLLQTWPLGAGTAILAYMCVRGRIALGWLGMAAMLGSCVLWAMRTGQGAGYGLGMSAINMAPLLMATFVAYTVRPSAKEIFALREQTVRRIAAEAADSAVLDERDRQLRRLDELARPLLDRIATGGDLDEDERIACRLLEAHLRDILRAPGLSGPVVAAAARAARGRGVEVVLLDDRAVDDAGGAPDRFLGTVAAELAAATDGAVTVRVLPPGRSTMATMLASSADLVRRTEFDHDGHPAGAEASLS</sequence>
<feature type="transmembrane region" description="Helical" evidence="1">
    <location>
        <begin position="76"/>
        <end position="94"/>
    </location>
</feature>
<feature type="transmembrane region" description="Helical" evidence="1">
    <location>
        <begin position="148"/>
        <end position="172"/>
    </location>
</feature>